<dbReference type="EMBL" id="JAEQMY010000113">
    <property type="protein sequence ID" value="MBL0407789.1"/>
    <property type="molecule type" value="Genomic_DNA"/>
</dbReference>
<gene>
    <name evidence="1" type="ORF">JKG68_28180</name>
</gene>
<protein>
    <submittedName>
        <fullName evidence="1">Uncharacterized protein</fullName>
    </submittedName>
</protein>
<name>A0A937D0I9_9HYPH</name>
<organism evidence="1 2">
    <name type="scientific">Microvirga aerilata</name>
    <dbReference type="NCBI Taxonomy" id="670292"/>
    <lineage>
        <taxon>Bacteria</taxon>
        <taxon>Pseudomonadati</taxon>
        <taxon>Pseudomonadota</taxon>
        <taxon>Alphaproteobacteria</taxon>
        <taxon>Hyphomicrobiales</taxon>
        <taxon>Methylobacteriaceae</taxon>
        <taxon>Microvirga</taxon>
    </lineage>
</organism>
<dbReference type="RefSeq" id="WP_202065311.1">
    <property type="nucleotide sequence ID" value="NZ_JAEQMY010000113.1"/>
</dbReference>
<evidence type="ECO:0000313" key="2">
    <source>
        <dbReference type="Proteomes" id="UP000605848"/>
    </source>
</evidence>
<reference evidence="1" key="1">
    <citation type="submission" date="2021-01" db="EMBL/GenBank/DDBJ databases">
        <title>Microvirga sp.</title>
        <authorList>
            <person name="Kim M.K."/>
        </authorList>
    </citation>
    <scope>NUCLEOTIDE SEQUENCE</scope>
    <source>
        <strain evidence="1">5420S-16</strain>
    </source>
</reference>
<dbReference type="AlphaFoldDB" id="A0A937D0I9"/>
<proteinExistence type="predicted"/>
<keyword evidence="2" id="KW-1185">Reference proteome</keyword>
<accession>A0A937D0I9</accession>
<feature type="non-terminal residue" evidence="1">
    <location>
        <position position="1"/>
    </location>
</feature>
<dbReference type="Proteomes" id="UP000605848">
    <property type="component" value="Unassembled WGS sequence"/>
</dbReference>
<evidence type="ECO:0000313" key="1">
    <source>
        <dbReference type="EMBL" id="MBL0407789.1"/>
    </source>
</evidence>
<sequence length="221" mass="24604">RLRKSAPTSESQVIARIQISLGQALSKKVSSVQQAEDLSTALELIRQVVGEEASNDALINSIRNIGENTSVCQWVAGWLARAKYIAYPKLNLGSDWTALNTGHFLAEAGLRFQNCLRNTDRIVDVLKGRKFYFESSRHGVIAEVQSIGLQRFLILAGVHTKKNGPVMRRLRLEIEKEFEAAGVPSLSTWPVDCPWKAVERIPNGFFDLDDISDLDLQGLEV</sequence>
<comment type="caution">
    <text evidence="1">The sequence shown here is derived from an EMBL/GenBank/DDBJ whole genome shotgun (WGS) entry which is preliminary data.</text>
</comment>